<protein>
    <submittedName>
        <fullName evidence="2">Uncharacterized protein</fullName>
    </submittedName>
</protein>
<accession>Q01P87</accession>
<dbReference type="STRING" id="234267.Acid_7631"/>
<dbReference type="AlphaFoldDB" id="Q01P87"/>
<feature type="compositionally biased region" description="Pro residues" evidence="1">
    <location>
        <begin position="732"/>
        <end position="745"/>
    </location>
</feature>
<dbReference type="HOGENOM" id="CLU_400525_0_0_0"/>
<organism evidence="2">
    <name type="scientific">Solibacter usitatus (strain Ellin6076)</name>
    <dbReference type="NCBI Taxonomy" id="234267"/>
    <lineage>
        <taxon>Bacteria</taxon>
        <taxon>Pseudomonadati</taxon>
        <taxon>Acidobacteriota</taxon>
        <taxon>Terriglobia</taxon>
        <taxon>Bryobacterales</taxon>
        <taxon>Solibacteraceae</taxon>
        <taxon>Candidatus Solibacter</taxon>
    </lineage>
</organism>
<dbReference type="eggNOG" id="ENOG502Z8QM">
    <property type="taxonomic scope" value="Bacteria"/>
</dbReference>
<proteinExistence type="predicted"/>
<dbReference type="InParanoid" id="Q01P87"/>
<feature type="region of interest" description="Disordered" evidence="1">
    <location>
        <begin position="709"/>
        <end position="800"/>
    </location>
</feature>
<sequence length="800" mass="86652">MSEAVGPMFAAGFQDITNSGYDILYLPDLHNDELQREGKAPVYWWLPNTVRLARQNGDAGDYKFSFIHFEGVRSASTSVGVSGQDNEVTGGLLSFSTTSAPPSAVLLESQNQLLNRFRGNDDKYWGWRTPVAPQFRPAPIVSNTMTITNLSPTTDGSTPAVGPAGRGKGLVGGPRDIMLAKSPPLYSPPRSVSLGAASRSSNLDMWYANLQGAGNGSVSPFAENAFSGLVGSIPAALIWTSFHTGIGGISVWQKLKIKVWSPVVHIHIEGEWDKIQEHFSAAAHASGLFWSADIQAQVNIMRMNGTLTVVSEVDTTLPNADKIQEQLDKRTDLIVQKFMDQAQKTIFDPAPFNEKPAEASGGFLGFGGGAAFKLRVDKTHLHLMYDERKEMAYLQDYPISGAMEGLYDVIKKDPTAEKKYFTTLYLDDWERKVSRIVKPVVNWPNAAQKWVGEPVAFLSAQIGYPNTQGVLQWDGHIFQPNDPPDAMWNTAMAMKAATDVANPPANWKPDQTFLKREIHFNEPPNETEYPFVRIAVEQNMVDLDPGDNGRPTSDINLEIRVDDAGALNVGPINLDVDLDNAKQIVEVTFQAQGQKADGTDRAPVKFSWNYTDQAEPRYWMIFTGQVDYIPKYKYQVRVIVKGGIFTKGMSWTGPWVDASANGPIMVTVPTEEDAGVTITRDYVPQAAVVTGPPPAVVGAAAGMGGGYAAPSGPPPASYPSPSKPPGVTSPSSGPPPTGPSGPPPAMKSGPPAGQRTLQGYSTVPATPVSRDMPQQTSSNGQVNGQPEPMFSSYKTSEFEG</sequence>
<feature type="compositionally biased region" description="Polar residues" evidence="1">
    <location>
        <begin position="755"/>
        <end position="764"/>
    </location>
</feature>
<feature type="compositionally biased region" description="Polar residues" evidence="1">
    <location>
        <begin position="772"/>
        <end position="784"/>
    </location>
</feature>
<dbReference type="KEGG" id="sus:Acid_7631"/>
<feature type="compositionally biased region" description="Pro residues" evidence="1">
    <location>
        <begin position="711"/>
        <end position="724"/>
    </location>
</feature>
<name>Q01P87_SOLUE</name>
<gene>
    <name evidence="2" type="ordered locus">Acid_7631</name>
</gene>
<evidence type="ECO:0000256" key="1">
    <source>
        <dbReference type="SAM" id="MobiDB-lite"/>
    </source>
</evidence>
<reference evidence="2" key="1">
    <citation type="submission" date="2006-10" db="EMBL/GenBank/DDBJ databases">
        <title>Complete sequence of Solibacter usitatus Ellin6076.</title>
        <authorList>
            <consortium name="US DOE Joint Genome Institute"/>
            <person name="Copeland A."/>
            <person name="Lucas S."/>
            <person name="Lapidus A."/>
            <person name="Barry K."/>
            <person name="Detter J.C."/>
            <person name="Glavina del Rio T."/>
            <person name="Hammon N."/>
            <person name="Israni S."/>
            <person name="Dalin E."/>
            <person name="Tice H."/>
            <person name="Pitluck S."/>
            <person name="Thompson L.S."/>
            <person name="Brettin T."/>
            <person name="Bruce D."/>
            <person name="Han C."/>
            <person name="Tapia R."/>
            <person name="Gilna P."/>
            <person name="Schmutz J."/>
            <person name="Larimer F."/>
            <person name="Land M."/>
            <person name="Hauser L."/>
            <person name="Kyrpides N."/>
            <person name="Mikhailova N."/>
            <person name="Janssen P.H."/>
            <person name="Kuske C.R."/>
            <person name="Richardson P."/>
        </authorList>
    </citation>
    <scope>NUCLEOTIDE SEQUENCE</scope>
    <source>
        <strain evidence="2">Ellin6076</strain>
    </source>
</reference>
<dbReference type="EMBL" id="CP000473">
    <property type="protein sequence ID" value="ABJ88533.1"/>
    <property type="molecule type" value="Genomic_DNA"/>
</dbReference>
<evidence type="ECO:0000313" key="2">
    <source>
        <dbReference type="EMBL" id="ABJ88533.1"/>
    </source>
</evidence>